<organism evidence="2 3">
    <name type="scientific">Funneliformis geosporum</name>
    <dbReference type="NCBI Taxonomy" id="1117311"/>
    <lineage>
        <taxon>Eukaryota</taxon>
        <taxon>Fungi</taxon>
        <taxon>Fungi incertae sedis</taxon>
        <taxon>Mucoromycota</taxon>
        <taxon>Glomeromycotina</taxon>
        <taxon>Glomeromycetes</taxon>
        <taxon>Glomerales</taxon>
        <taxon>Glomeraceae</taxon>
        <taxon>Funneliformis</taxon>
    </lineage>
</organism>
<comment type="caution">
    <text evidence="2">The sequence shown here is derived from an EMBL/GenBank/DDBJ whole genome shotgun (WGS) entry which is preliminary data.</text>
</comment>
<sequence length="307" mass="34914">MEKSEDPLVVDGARNKLEKISKESQRKRKAKAISRSLEEQSKRQRRKQKVHLESHLTAQLKATSGEKLALNQTHLQFIKQNGPSIANDGVNKEHDLSNKSDDDSYTDTDSSHESDDEYTPPSPTPQYFSEDSFTENEKIIITNVPSSLSRLRDSEADLIVNNVNISAKFRSYINESISHANKTNGLYVESNTHEILSLSSILVLIPNSYSTKMVEIFGLRVLKSIHHEFTPTLSISLDTEIERTYRNVIKTCLKDSRSSAIDLLCTNLTNRKELRNNFGFLMLDFYLGMGMIRSRPKDHWSGHRTGL</sequence>
<dbReference type="AlphaFoldDB" id="A0A9W4T9H9"/>
<feature type="non-terminal residue" evidence="2">
    <location>
        <position position="1"/>
    </location>
</feature>
<dbReference type="Proteomes" id="UP001153678">
    <property type="component" value="Unassembled WGS sequence"/>
</dbReference>
<feature type="region of interest" description="Disordered" evidence="1">
    <location>
        <begin position="82"/>
        <end position="129"/>
    </location>
</feature>
<evidence type="ECO:0000256" key="1">
    <source>
        <dbReference type="SAM" id="MobiDB-lite"/>
    </source>
</evidence>
<evidence type="ECO:0000313" key="2">
    <source>
        <dbReference type="EMBL" id="CAI2197374.1"/>
    </source>
</evidence>
<feature type="compositionally biased region" description="Basic and acidic residues" evidence="1">
    <location>
        <begin position="90"/>
        <end position="102"/>
    </location>
</feature>
<name>A0A9W4T9H9_9GLOM</name>
<accession>A0A9W4T9H9</accession>
<evidence type="ECO:0000313" key="3">
    <source>
        <dbReference type="Proteomes" id="UP001153678"/>
    </source>
</evidence>
<reference evidence="2" key="1">
    <citation type="submission" date="2022-08" db="EMBL/GenBank/DDBJ databases">
        <authorList>
            <person name="Kallberg Y."/>
            <person name="Tangrot J."/>
            <person name="Rosling A."/>
        </authorList>
    </citation>
    <scope>NUCLEOTIDE SEQUENCE</scope>
    <source>
        <strain evidence="2">Wild A</strain>
    </source>
</reference>
<feature type="region of interest" description="Disordered" evidence="1">
    <location>
        <begin position="16"/>
        <end position="54"/>
    </location>
</feature>
<gene>
    <name evidence="2" type="ORF">FWILDA_LOCUS18046</name>
</gene>
<protein>
    <submittedName>
        <fullName evidence="2">11392_t:CDS:1</fullName>
    </submittedName>
</protein>
<proteinExistence type="predicted"/>
<keyword evidence="3" id="KW-1185">Reference proteome</keyword>
<dbReference type="EMBL" id="CAMKVN010016184">
    <property type="protein sequence ID" value="CAI2197374.1"/>
    <property type="molecule type" value="Genomic_DNA"/>
</dbReference>